<evidence type="ECO:0000259" key="1">
    <source>
        <dbReference type="PROSITE" id="PS50146"/>
    </source>
</evidence>
<feature type="domain" description="DAGKc" evidence="1">
    <location>
        <begin position="1"/>
        <end position="95"/>
    </location>
</feature>
<keyword evidence="2" id="KW-0418">Kinase</keyword>
<organism evidence="2 3">
    <name type="scientific">Turneriella parva (strain ATCC BAA-1111 / DSM 21527 / NCTC 11395 / H)</name>
    <name type="common">Leptospira parva</name>
    <dbReference type="NCBI Taxonomy" id="869212"/>
    <lineage>
        <taxon>Bacteria</taxon>
        <taxon>Pseudomonadati</taxon>
        <taxon>Spirochaetota</taxon>
        <taxon>Spirochaetia</taxon>
        <taxon>Leptospirales</taxon>
        <taxon>Leptospiraceae</taxon>
        <taxon>Turneriella</taxon>
    </lineage>
</organism>
<dbReference type="KEGG" id="tpx:Turpa_2061"/>
<name>I4B600_TURPD</name>
<gene>
    <name evidence="2" type="ordered locus">Turpa_2061</name>
</gene>
<evidence type="ECO:0000313" key="2">
    <source>
        <dbReference type="EMBL" id="AFM12707.1"/>
    </source>
</evidence>
<dbReference type="STRING" id="869212.Turpa_2061"/>
<dbReference type="PROSITE" id="PS50146">
    <property type="entry name" value="DAGK"/>
    <property type="match status" value="1"/>
</dbReference>
<keyword evidence="2" id="KW-0808">Transferase</keyword>
<dbReference type="Pfam" id="PF00781">
    <property type="entry name" value="DAGK_cat"/>
    <property type="match status" value="1"/>
</dbReference>
<dbReference type="AlphaFoldDB" id="I4B600"/>
<sequence>MRKIGVIINPTSGGGRTLREWPRLEAALVSQGKTITQHISTSEADFRATARAYARRFNALGICGGDSSLTIAAEELSALKYKGELLFLPAGSVNDIVIDIDEAQGKMSGSIYLGELSAEKKRKVFIGQANWGLGVIVNRWVGKLLRVLPPLRKFQETIGTLCIVAAHLLRRETVFATFNIGNRRVSGRYSIILVTQLKHWASGLRFAAGASFYSPDFQIVTVRRTGLIRLIRIILAAKTGAHTAFSEVEVFSSSSLSLQLLKPAAVQVDGDILSAREKEVTSGRFDLVKRKTTMRLSAYH</sequence>
<dbReference type="InterPro" id="IPR016064">
    <property type="entry name" value="NAD/diacylglycerol_kinase_sf"/>
</dbReference>
<keyword evidence="3" id="KW-1185">Reference proteome</keyword>
<proteinExistence type="predicted"/>
<evidence type="ECO:0000313" key="3">
    <source>
        <dbReference type="Proteomes" id="UP000006048"/>
    </source>
</evidence>
<dbReference type="InterPro" id="IPR017438">
    <property type="entry name" value="ATP-NAD_kinase_N"/>
</dbReference>
<dbReference type="OrthoDB" id="142078at2"/>
<dbReference type="HOGENOM" id="CLU_045532_0_2_12"/>
<dbReference type="Proteomes" id="UP000006048">
    <property type="component" value="Chromosome"/>
</dbReference>
<dbReference type="Gene3D" id="3.40.50.10330">
    <property type="entry name" value="Probable inorganic polyphosphate/atp-NAD kinase, domain 1"/>
    <property type="match status" value="1"/>
</dbReference>
<dbReference type="SUPFAM" id="SSF111331">
    <property type="entry name" value="NAD kinase/diacylglycerol kinase-like"/>
    <property type="match status" value="1"/>
</dbReference>
<dbReference type="InterPro" id="IPR001206">
    <property type="entry name" value="Diacylglycerol_kinase_cat_dom"/>
</dbReference>
<protein>
    <submittedName>
        <fullName evidence="2">Diacylglycerol kinase catalytic region</fullName>
    </submittedName>
</protein>
<dbReference type="RefSeq" id="WP_014803213.1">
    <property type="nucleotide sequence ID" value="NC_018020.1"/>
</dbReference>
<reference evidence="2 3" key="1">
    <citation type="submission" date="2012-06" db="EMBL/GenBank/DDBJ databases">
        <title>The complete chromosome of genome of Turneriella parva DSM 21527.</title>
        <authorList>
            <consortium name="US DOE Joint Genome Institute (JGI-PGF)"/>
            <person name="Lucas S."/>
            <person name="Han J."/>
            <person name="Lapidus A."/>
            <person name="Bruce D."/>
            <person name="Goodwin L."/>
            <person name="Pitluck S."/>
            <person name="Peters L."/>
            <person name="Kyrpides N."/>
            <person name="Mavromatis K."/>
            <person name="Ivanova N."/>
            <person name="Mikhailova N."/>
            <person name="Chertkov O."/>
            <person name="Detter J.C."/>
            <person name="Tapia R."/>
            <person name="Han C."/>
            <person name="Land M."/>
            <person name="Hauser L."/>
            <person name="Markowitz V."/>
            <person name="Cheng J.-F."/>
            <person name="Hugenholtz P."/>
            <person name="Woyke T."/>
            <person name="Wu D."/>
            <person name="Gronow S."/>
            <person name="Wellnitz S."/>
            <person name="Brambilla E."/>
            <person name="Klenk H.-P."/>
            <person name="Eisen J.A."/>
        </authorList>
    </citation>
    <scope>NUCLEOTIDE SEQUENCE [LARGE SCALE GENOMIC DNA]</scope>
    <source>
        <strain evidence="3">ATCC BAA-1111 / DSM 21527 / NCTC 11395 / H</strain>
    </source>
</reference>
<dbReference type="EMBL" id="CP002959">
    <property type="protein sequence ID" value="AFM12707.1"/>
    <property type="molecule type" value="Genomic_DNA"/>
</dbReference>
<dbReference type="GO" id="GO:0016301">
    <property type="term" value="F:kinase activity"/>
    <property type="evidence" value="ECO:0007669"/>
    <property type="project" value="UniProtKB-KW"/>
</dbReference>
<accession>I4B600</accession>
<dbReference type="Gene3D" id="2.60.200.40">
    <property type="match status" value="1"/>
</dbReference>